<evidence type="ECO:0000313" key="2">
    <source>
        <dbReference type="Proteomes" id="UP001065682"/>
    </source>
</evidence>
<organism evidence="1 2">
    <name type="scientific">Methanoculleus formosensis</name>
    <dbReference type="NCBI Taxonomy" id="2590886"/>
    <lineage>
        <taxon>Archaea</taxon>
        <taxon>Methanobacteriati</taxon>
        <taxon>Methanobacteriota</taxon>
        <taxon>Stenosarchaea group</taxon>
        <taxon>Methanomicrobia</taxon>
        <taxon>Methanomicrobiales</taxon>
        <taxon>Methanomicrobiaceae</taxon>
        <taxon>Methanoculleus</taxon>
    </lineage>
</organism>
<evidence type="ECO:0000313" key="1">
    <source>
        <dbReference type="EMBL" id="MCT8337979.1"/>
    </source>
</evidence>
<sequence length="101" mass="11447">MTDTLTFDQAMKKHLQTLELYVPIVARVHGSNHPEFGEVHRLFDTIVEKTKAAGPDKPELNEEFARLQEVTDTYTVPEGVCESYEAVYSMLADLDRAYRAG</sequence>
<dbReference type="RefSeq" id="WP_261598104.1">
    <property type="nucleotide sequence ID" value="NZ_VHLL01000007.1"/>
</dbReference>
<protein>
    <submittedName>
        <fullName evidence="1">Iron-sulfur cluster repair di-iron protein, ric</fullName>
    </submittedName>
</protein>
<comment type="caution">
    <text evidence="1">The sequence shown here is derived from an EMBL/GenBank/DDBJ whole genome shotgun (WGS) entry which is preliminary data.</text>
</comment>
<dbReference type="Proteomes" id="UP001065682">
    <property type="component" value="Unassembled WGS sequence"/>
</dbReference>
<dbReference type="EMBL" id="VHLL01000007">
    <property type="protein sequence ID" value="MCT8337979.1"/>
    <property type="molecule type" value="Genomic_DNA"/>
</dbReference>
<gene>
    <name evidence="1" type="ORF">FKB36_10915</name>
</gene>
<reference evidence="1" key="1">
    <citation type="submission" date="2019-06" db="EMBL/GenBank/DDBJ databases">
        <title>Methanoculleus strain from Tamsui River, Taipei, Taiwan.</title>
        <authorList>
            <person name="You Y.-T."/>
            <person name="Chen S.-C."/>
            <person name="Lai S.-J."/>
            <person name="Lee Y.-C."/>
            <person name="Lai M.-C."/>
        </authorList>
    </citation>
    <scope>NUCLEOTIDE SEQUENCE</scope>
    <source>
        <strain evidence="1">Afa-1</strain>
    </source>
</reference>
<name>A0A9E5DEQ1_9EURY</name>
<dbReference type="AlphaFoldDB" id="A0A9E5DEQ1"/>
<proteinExistence type="predicted"/>
<keyword evidence="2" id="KW-1185">Reference proteome</keyword>
<accession>A0A9E5DEQ1</accession>